<name>A0A6M3KXA4_9ZZZZ</name>
<dbReference type="AlphaFoldDB" id="A0A6M3KXA4"/>
<evidence type="ECO:0000313" key="1">
    <source>
        <dbReference type="EMBL" id="QJA86797.1"/>
    </source>
</evidence>
<gene>
    <name evidence="1" type="ORF">MM415B03120_0012</name>
</gene>
<accession>A0A6M3KXA4</accession>
<protein>
    <submittedName>
        <fullName evidence="1">Uncharacterized protein</fullName>
    </submittedName>
</protein>
<dbReference type="EMBL" id="MT142659">
    <property type="protein sequence ID" value="QJA86797.1"/>
    <property type="molecule type" value="Genomic_DNA"/>
</dbReference>
<sequence length="82" mass="9033">MSWTFTDSTPPELTCSFKPSCLFCGEKMTLENTTMYKVQMTGQNDPDPQGRAIDIIVKCHACGYIEAFGVALSQDEAAKIYG</sequence>
<organism evidence="1">
    <name type="scientific">viral metagenome</name>
    <dbReference type="NCBI Taxonomy" id="1070528"/>
    <lineage>
        <taxon>unclassified sequences</taxon>
        <taxon>metagenomes</taxon>
        <taxon>organismal metagenomes</taxon>
    </lineage>
</organism>
<reference evidence="1" key="1">
    <citation type="submission" date="2020-03" db="EMBL/GenBank/DDBJ databases">
        <title>The deep terrestrial virosphere.</title>
        <authorList>
            <person name="Holmfeldt K."/>
            <person name="Nilsson E."/>
            <person name="Simone D."/>
            <person name="Lopez-Fernandez M."/>
            <person name="Wu X."/>
            <person name="de Brujin I."/>
            <person name="Lundin D."/>
            <person name="Andersson A."/>
            <person name="Bertilsson S."/>
            <person name="Dopson M."/>
        </authorList>
    </citation>
    <scope>NUCLEOTIDE SEQUENCE</scope>
    <source>
        <strain evidence="1">MM415B03120</strain>
    </source>
</reference>
<proteinExistence type="predicted"/>